<dbReference type="CDD" id="cd16913">
    <property type="entry name" value="YkuD_like"/>
    <property type="match status" value="1"/>
</dbReference>
<dbReference type="Pfam" id="PF03734">
    <property type="entry name" value="YkuD"/>
    <property type="match status" value="1"/>
</dbReference>
<dbReference type="RefSeq" id="WP_116007790.1">
    <property type="nucleotide sequence ID" value="NZ_QUOU01000001.1"/>
</dbReference>
<protein>
    <recommendedName>
        <fullName evidence="1">L,D-TPase catalytic domain-containing protein</fullName>
    </recommendedName>
</protein>
<dbReference type="InterPro" id="IPR005490">
    <property type="entry name" value="LD_TPept_cat_dom"/>
</dbReference>
<comment type="caution">
    <text evidence="2">The sequence shown here is derived from an EMBL/GenBank/DDBJ whole genome shotgun (WGS) entry which is preliminary data.</text>
</comment>
<proteinExistence type="predicted"/>
<accession>A0A3E0TQ69</accession>
<name>A0A3E0TQ69_9GAMM</name>
<dbReference type="Proteomes" id="UP000256478">
    <property type="component" value="Unassembled WGS sequence"/>
</dbReference>
<gene>
    <name evidence="2" type="ORF">DXX93_08870</name>
</gene>
<organism evidence="2 3">
    <name type="scientific">Thalassotalea euphylliae</name>
    <dbReference type="NCBI Taxonomy" id="1655234"/>
    <lineage>
        <taxon>Bacteria</taxon>
        <taxon>Pseudomonadati</taxon>
        <taxon>Pseudomonadota</taxon>
        <taxon>Gammaproteobacteria</taxon>
        <taxon>Alteromonadales</taxon>
        <taxon>Colwelliaceae</taxon>
        <taxon>Thalassotalea</taxon>
    </lineage>
</organism>
<reference evidence="2 3" key="1">
    <citation type="submission" date="2018-08" db="EMBL/GenBank/DDBJ databases">
        <title>Thalassotalea euphylliae genome.</title>
        <authorList>
            <person name="Summers S."/>
            <person name="Rice S.A."/>
            <person name="Freckelton M.L."/>
            <person name="Nedved B.T."/>
            <person name="Hadfield M.G."/>
        </authorList>
    </citation>
    <scope>NUCLEOTIDE SEQUENCE [LARGE SCALE GENOMIC DNA]</scope>
    <source>
        <strain evidence="2 3">H1</strain>
    </source>
</reference>
<evidence type="ECO:0000313" key="3">
    <source>
        <dbReference type="Proteomes" id="UP000256478"/>
    </source>
</evidence>
<dbReference type="AlphaFoldDB" id="A0A3E0TQ69"/>
<dbReference type="EMBL" id="QUOU01000001">
    <property type="protein sequence ID" value="REL26679.1"/>
    <property type="molecule type" value="Genomic_DNA"/>
</dbReference>
<sequence>MPTLTYDHSSKTLSWPGNGKWDALSGPYGKGRLPNGIYKVSRREVTAYSSAVPKGFQDGTGKGFFIPIYAEFATSRGKSGGRLGIHPDGNKPGTLGCIGIRSDAKRFYDLIAATATSADLKLEVVD</sequence>
<feature type="domain" description="L,D-TPase catalytic" evidence="1">
    <location>
        <begin position="16"/>
        <end position="113"/>
    </location>
</feature>
<dbReference type="OrthoDB" id="9808544at2"/>
<evidence type="ECO:0000259" key="1">
    <source>
        <dbReference type="Pfam" id="PF03734"/>
    </source>
</evidence>
<dbReference type="GO" id="GO:0016740">
    <property type="term" value="F:transferase activity"/>
    <property type="evidence" value="ECO:0007669"/>
    <property type="project" value="InterPro"/>
</dbReference>
<evidence type="ECO:0000313" key="2">
    <source>
        <dbReference type="EMBL" id="REL26679.1"/>
    </source>
</evidence>